<accession>A0A8G2C196</accession>
<keyword evidence="3" id="KW-0808">Transferase</keyword>
<keyword evidence="4" id="KW-1185">Reference proteome</keyword>
<protein>
    <submittedName>
        <fullName evidence="3">Glycosyltransferase involved in cell wall bisynthesis</fullName>
    </submittedName>
</protein>
<proteinExistence type="predicted"/>
<dbReference type="Pfam" id="PF13439">
    <property type="entry name" value="Glyco_transf_4"/>
    <property type="match status" value="1"/>
</dbReference>
<feature type="domain" description="Glycosyl transferase family 1" evidence="1">
    <location>
        <begin position="192"/>
        <end position="345"/>
    </location>
</feature>
<dbReference type="PANTHER" id="PTHR12526">
    <property type="entry name" value="GLYCOSYLTRANSFERASE"/>
    <property type="match status" value="1"/>
</dbReference>
<dbReference type="InterPro" id="IPR028098">
    <property type="entry name" value="Glyco_trans_4-like_N"/>
</dbReference>
<evidence type="ECO:0000259" key="1">
    <source>
        <dbReference type="Pfam" id="PF00534"/>
    </source>
</evidence>
<reference evidence="3 4" key="1">
    <citation type="submission" date="2016-10" db="EMBL/GenBank/DDBJ databases">
        <authorList>
            <person name="Varghese N."/>
            <person name="Submissions S."/>
        </authorList>
    </citation>
    <scope>NUCLEOTIDE SEQUENCE [LARGE SCALE GENOMIC DNA]</scope>
    <source>
        <strain evidence="3 4">DSM 1741</strain>
    </source>
</reference>
<dbReference type="GO" id="GO:0016757">
    <property type="term" value="F:glycosyltransferase activity"/>
    <property type="evidence" value="ECO:0007669"/>
    <property type="project" value="UniProtKB-ARBA"/>
</dbReference>
<dbReference type="CDD" id="cd03820">
    <property type="entry name" value="GT4_AmsD-like"/>
    <property type="match status" value="1"/>
</dbReference>
<dbReference type="PANTHER" id="PTHR12526:SF630">
    <property type="entry name" value="GLYCOSYLTRANSFERASE"/>
    <property type="match status" value="1"/>
</dbReference>
<dbReference type="InterPro" id="IPR001296">
    <property type="entry name" value="Glyco_trans_1"/>
</dbReference>
<dbReference type="Gene3D" id="3.40.50.2000">
    <property type="entry name" value="Glycogen Phosphorylase B"/>
    <property type="match status" value="2"/>
</dbReference>
<name>A0A8G2C196_DESNO</name>
<sequence>MKICFLIHSLCMGGAERVTSNLANYWAVKGWQVMVATLATAENDFYALHPAVERVSLGTARGSRNWMSAVVNNARSIREIRKLLKRWRPDVAVGMMTTANVLLALAGRGMPVLCVGSERTHPPVRPLGVGWERLRAFAYGRLDAVVALAGSSSDWLHQYTNVKRVKVIANPVLWPLPPTAPIRDCGEWLHSGRHVLLAVGRLVDEKGFDLLLQAFSRIALDLADWDLLIVGEGPERASLETQVRYLGLCDRVKLPGQVGNISDWYAAADIYAMSSRFEGFPNTLIEAMSCGLPAVSFDCLTGPRDIIRDEIDGVLVPHMDVATFAQELARLMRDEGLRAKMARRAVDARERFALDRIAGMWEKLFGELSCE</sequence>
<evidence type="ECO:0000259" key="2">
    <source>
        <dbReference type="Pfam" id="PF13439"/>
    </source>
</evidence>
<evidence type="ECO:0000313" key="4">
    <source>
        <dbReference type="Proteomes" id="UP000199581"/>
    </source>
</evidence>
<dbReference type="Proteomes" id="UP000199581">
    <property type="component" value="Unassembled WGS sequence"/>
</dbReference>
<dbReference type="EMBL" id="FOTO01000002">
    <property type="protein sequence ID" value="SFL46611.1"/>
    <property type="molecule type" value="Genomic_DNA"/>
</dbReference>
<gene>
    <name evidence="3" type="ORF">SAMN05421830_102294</name>
</gene>
<dbReference type="SUPFAM" id="SSF53756">
    <property type="entry name" value="UDP-Glycosyltransferase/glycogen phosphorylase"/>
    <property type="match status" value="1"/>
</dbReference>
<dbReference type="Pfam" id="PF00534">
    <property type="entry name" value="Glycos_transf_1"/>
    <property type="match status" value="1"/>
</dbReference>
<evidence type="ECO:0000313" key="3">
    <source>
        <dbReference type="EMBL" id="SFL46611.1"/>
    </source>
</evidence>
<comment type="caution">
    <text evidence="3">The sequence shown here is derived from an EMBL/GenBank/DDBJ whole genome shotgun (WGS) entry which is preliminary data.</text>
</comment>
<organism evidence="3 4">
    <name type="scientific">Desulfomicrobium norvegicum (strain DSM 1741 / NCIMB 8310)</name>
    <name type="common">Desulfovibrio baculatus (strain Norway 4)</name>
    <name type="synonym">Desulfovibrio desulfuricans (strain Norway 4)</name>
    <dbReference type="NCBI Taxonomy" id="52561"/>
    <lineage>
        <taxon>Bacteria</taxon>
        <taxon>Pseudomonadati</taxon>
        <taxon>Thermodesulfobacteriota</taxon>
        <taxon>Desulfovibrionia</taxon>
        <taxon>Desulfovibrionales</taxon>
        <taxon>Desulfomicrobiaceae</taxon>
        <taxon>Desulfomicrobium</taxon>
    </lineage>
</organism>
<feature type="domain" description="Glycosyltransferase subfamily 4-like N-terminal" evidence="2">
    <location>
        <begin position="12"/>
        <end position="172"/>
    </location>
</feature>
<dbReference type="AlphaFoldDB" id="A0A8G2C196"/>
<dbReference type="OrthoDB" id="9775208at2"/>